<keyword evidence="3" id="KW-0378">Hydrolase</keyword>
<geneLocation type="plasmid" evidence="3 4">
    <name>unnamed1</name>
</geneLocation>
<evidence type="ECO:0000256" key="1">
    <source>
        <dbReference type="SAM" id="MobiDB-lite"/>
    </source>
</evidence>
<proteinExistence type="predicted"/>
<dbReference type="RefSeq" id="WP_273620325.1">
    <property type="nucleotide sequence ID" value="NZ_CP117418.1"/>
</dbReference>
<accession>A0ABY7U3J9</accession>
<dbReference type="EMBL" id="CP117418">
    <property type="protein sequence ID" value="WCT80053.1"/>
    <property type="molecule type" value="Genomic_DNA"/>
</dbReference>
<dbReference type="SUPFAM" id="SSF52266">
    <property type="entry name" value="SGNH hydrolase"/>
    <property type="match status" value="1"/>
</dbReference>
<dbReference type="InterPro" id="IPR013830">
    <property type="entry name" value="SGNH_hydro"/>
</dbReference>
<gene>
    <name evidence="3" type="ORF">PQ457_18515</name>
</gene>
<evidence type="ECO:0000313" key="3">
    <source>
        <dbReference type="EMBL" id="WCT80053.1"/>
    </source>
</evidence>
<sequence length="413" mass="43660">MASAMVLAISSGAAQAKPVWREAFESSPATYEAASESFVKFAAEHWHLPADKLRLELTPLPVSGTVRYRITVQAAGSKLRIRLSNEEGTAPLRLSAASIGVAGDAFAARLGSLHALTFGGAAGVTIPVGAPVLSDPVDLAVKQGAELMVSAALASPMMNEGRGGAGFVVAPGNQAMRTALDQAAPMRGRPLVTGVSVLSEAPPHVIVALGDSITDGNKDRPDALHGWPEVLARRLAARKGGGRYTVLNAGIAGNRVLSPGWGAASMARLDRDALRIDGLKHLILLEGINDINFSGHSLFGDYPDITAEELIAGYRQIIARAHARSVKIYLGTLTPNPFDPLTSTPAKMAMRDAVNHWIRTSHEPDAVIDFEAMVRDPAKPTQFKPEFDSGDHLHPSDKGHQAMGHGIDLSLFP</sequence>
<dbReference type="PANTHER" id="PTHR43784:SF2">
    <property type="entry name" value="GDSL-LIKE LIPASE_ACYLHYDROLASE, PUTATIVE (AFU_ORTHOLOGUE AFUA_2G00820)-RELATED"/>
    <property type="match status" value="1"/>
</dbReference>
<dbReference type="CDD" id="cd01830">
    <property type="entry name" value="XynE_like"/>
    <property type="match status" value="1"/>
</dbReference>
<dbReference type="InterPro" id="IPR036514">
    <property type="entry name" value="SGNH_hydro_sf"/>
</dbReference>
<organism evidence="3 4">
    <name type="scientific">Novosphingobium humi</name>
    <dbReference type="NCBI Taxonomy" id="2282397"/>
    <lineage>
        <taxon>Bacteria</taxon>
        <taxon>Pseudomonadati</taxon>
        <taxon>Pseudomonadota</taxon>
        <taxon>Alphaproteobacteria</taxon>
        <taxon>Sphingomonadales</taxon>
        <taxon>Sphingomonadaceae</taxon>
        <taxon>Novosphingobium</taxon>
    </lineage>
</organism>
<dbReference type="PANTHER" id="PTHR43784">
    <property type="entry name" value="GDSL-LIKE LIPASE/ACYLHYDROLASE, PUTATIVE (AFU_ORTHOLOGUE AFUA_2G00820)-RELATED"/>
    <property type="match status" value="1"/>
</dbReference>
<name>A0ABY7U3J9_9SPHN</name>
<evidence type="ECO:0000259" key="2">
    <source>
        <dbReference type="Pfam" id="PF13472"/>
    </source>
</evidence>
<keyword evidence="4" id="KW-1185">Reference proteome</keyword>
<feature type="region of interest" description="Disordered" evidence="1">
    <location>
        <begin position="380"/>
        <end position="405"/>
    </location>
</feature>
<feature type="domain" description="SGNH hydrolase-type esterase" evidence="2">
    <location>
        <begin position="208"/>
        <end position="402"/>
    </location>
</feature>
<dbReference type="GO" id="GO:0016787">
    <property type="term" value="F:hydrolase activity"/>
    <property type="evidence" value="ECO:0007669"/>
    <property type="project" value="UniProtKB-KW"/>
</dbReference>
<dbReference type="Pfam" id="PF13472">
    <property type="entry name" value="Lipase_GDSL_2"/>
    <property type="match status" value="1"/>
</dbReference>
<feature type="compositionally biased region" description="Basic and acidic residues" evidence="1">
    <location>
        <begin position="385"/>
        <end position="400"/>
    </location>
</feature>
<evidence type="ECO:0000313" key="4">
    <source>
        <dbReference type="Proteomes" id="UP001218231"/>
    </source>
</evidence>
<keyword evidence="3" id="KW-0614">Plasmid</keyword>
<dbReference type="Proteomes" id="UP001218231">
    <property type="component" value="Plasmid unnamed1"/>
</dbReference>
<dbReference type="Gene3D" id="3.40.50.1110">
    <property type="entry name" value="SGNH hydrolase"/>
    <property type="match status" value="1"/>
</dbReference>
<protein>
    <submittedName>
        <fullName evidence="3">SGNH/GDSL hydrolase family protein</fullName>
    </submittedName>
</protein>
<dbReference type="InterPro" id="IPR053140">
    <property type="entry name" value="GDSL_Rv0518-like"/>
</dbReference>
<reference evidence="3 4" key="1">
    <citation type="submission" date="2023-02" db="EMBL/GenBank/DDBJ databases">
        <title>Genome sequence of Novosphingobium humi KACC 19094.</title>
        <authorList>
            <person name="Kim S."/>
            <person name="Heo J."/>
            <person name="Kwon S.-W."/>
        </authorList>
    </citation>
    <scope>NUCLEOTIDE SEQUENCE [LARGE SCALE GENOMIC DNA]</scope>
    <source>
        <strain evidence="3 4">KACC 19094</strain>
        <plasmid evidence="3 4">unnamed1</plasmid>
    </source>
</reference>